<evidence type="ECO:0000313" key="2">
    <source>
        <dbReference type="Proteomes" id="UP000299102"/>
    </source>
</evidence>
<keyword evidence="2" id="KW-1185">Reference proteome</keyword>
<dbReference type="EMBL" id="BGZK01000155">
    <property type="protein sequence ID" value="GBP23918.1"/>
    <property type="molecule type" value="Genomic_DNA"/>
</dbReference>
<comment type="caution">
    <text evidence="1">The sequence shown here is derived from an EMBL/GenBank/DDBJ whole genome shotgun (WGS) entry which is preliminary data.</text>
</comment>
<dbReference type="OrthoDB" id="338614at2759"/>
<proteinExistence type="predicted"/>
<reference evidence="1 2" key="1">
    <citation type="journal article" date="2019" name="Commun. Biol.">
        <title>The bagworm genome reveals a unique fibroin gene that provides high tensile strength.</title>
        <authorList>
            <person name="Kono N."/>
            <person name="Nakamura H."/>
            <person name="Ohtoshi R."/>
            <person name="Tomita M."/>
            <person name="Numata K."/>
            <person name="Arakawa K."/>
        </authorList>
    </citation>
    <scope>NUCLEOTIDE SEQUENCE [LARGE SCALE GENOMIC DNA]</scope>
</reference>
<organism evidence="1 2">
    <name type="scientific">Eumeta variegata</name>
    <name type="common">Bagworm moth</name>
    <name type="synonym">Eumeta japonica</name>
    <dbReference type="NCBI Taxonomy" id="151549"/>
    <lineage>
        <taxon>Eukaryota</taxon>
        <taxon>Metazoa</taxon>
        <taxon>Ecdysozoa</taxon>
        <taxon>Arthropoda</taxon>
        <taxon>Hexapoda</taxon>
        <taxon>Insecta</taxon>
        <taxon>Pterygota</taxon>
        <taxon>Neoptera</taxon>
        <taxon>Endopterygota</taxon>
        <taxon>Lepidoptera</taxon>
        <taxon>Glossata</taxon>
        <taxon>Ditrysia</taxon>
        <taxon>Tineoidea</taxon>
        <taxon>Psychidae</taxon>
        <taxon>Oiketicinae</taxon>
        <taxon>Eumeta</taxon>
    </lineage>
</organism>
<dbReference type="Proteomes" id="UP000299102">
    <property type="component" value="Unassembled WGS sequence"/>
</dbReference>
<accession>A0A4C1UC29</accession>
<sequence>MECALLDTISLVKKYYNADYKLSVERPPTTWTDDLIRVASYQVTGVEGQTGKLAVRKYMVTVTYEHSQPQRRHQCVAGLLGKNKIFSGGIGLMKLERGVGHQNSHSLDVT</sequence>
<gene>
    <name evidence="1" type="ORF">EVAR_17555_1</name>
</gene>
<dbReference type="AlphaFoldDB" id="A0A4C1UC29"/>
<evidence type="ECO:0000313" key="1">
    <source>
        <dbReference type="EMBL" id="GBP23918.1"/>
    </source>
</evidence>
<name>A0A4C1UC29_EUMVA</name>
<protein>
    <submittedName>
        <fullName evidence="1">Uncharacterized protein</fullName>
    </submittedName>
</protein>